<dbReference type="PANTHER" id="PTHR10039">
    <property type="entry name" value="AMELOGENIN"/>
    <property type="match status" value="1"/>
</dbReference>
<dbReference type="Proteomes" id="UP000566819">
    <property type="component" value="Unassembled WGS sequence"/>
</dbReference>
<organism evidence="3 4">
    <name type="scientific">Cudoniella acicularis</name>
    <dbReference type="NCBI Taxonomy" id="354080"/>
    <lineage>
        <taxon>Eukaryota</taxon>
        <taxon>Fungi</taxon>
        <taxon>Dikarya</taxon>
        <taxon>Ascomycota</taxon>
        <taxon>Pezizomycotina</taxon>
        <taxon>Leotiomycetes</taxon>
        <taxon>Helotiales</taxon>
        <taxon>Tricladiaceae</taxon>
        <taxon>Cudoniella</taxon>
    </lineage>
</organism>
<accession>A0A8H4RC07</accession>
<dbReference type="InterPro" id="IPR027417">
    <property type="entry name" value="P-loop_NTPase"/>
</dbReference>
<evidence type="ECO:0000259" key="2">
    <source>
        <dbReference type="Pfam" id="PF24883"/>
    </source>
</evidence>
<evidence type="ECO:0000313" key="4">
    <source>
        <dbReference type="Proteomes" id="UP000566819"/>
    </source>
</evidence>
<comment type="caution">
    <text evidence="3">The sequence shown here is derived from an EMBL/GenBank/DDBJ whole genome shotgun (WGS) entry which is preliminary data.</text>
</comment>
<reference evidence="3 4" key="1">
    <citation type="submission" date="2020-03" db="EMBL/GenBank/DDBJ databases">
        <title>Draft Genome Sequence of Cudoniella acicularis.</title>
        <authorList>
            <person name="Buettner E."/>
            <person name="Kellner H."/>
        </authorList>
    </citation>
    <scope>NUCLEOTIDE SEQUENCE [LARGE SCALE GENOMIC DNA]</scope>
    <source>
        <strain evidence="3 4">DSM 108380</strain>
    </source>
</reference>
<proteinExistence type="predicted"/>
<keyword evidence="4" id="KW-1185">Reference proteome</keyword>
<dbReference type="OrthoDB" id="4062651at2759"/>
<evidence type="ECO:0000313" key="3">
    <source>
        <dbReference type="EMBL" id="KAF4627332.1"/>
    </source>
</evidence>
<dbReference type="EMBL" id="JAAMPI010000986">
    <property type="protein sequence ID" value="KAF4627332.1"/>
    <property type="molecule type" value="Genomic_DNA"/>
</dbReference>
<sequence length="471" mass="52610">MVWEGDPAIRIAADVVAVHGLAAGSSSTYCHEKGCNLLRDLLAYDADLRNIRILTFGYAAADAYYINSSDEPQSTGRPMKFAEQLCENLRNRRADLNGPEEHRPIIFITHGDLTEEAEVQFASRSTSLSELVRSFREICGANQNLRFSSFYSASPSATPLGECRPILEASAILGLGFERIVSEHEVVMSLVLWKECLGLERRLYGISRVAQEIRASLSTAANFAVIYVFCQYDSPGTSNTSSIISILVMQLLLQLEAAGKLNEPTIEDNLKNAHRQDKTKLSTSEAYEILLSLAGEFSRIFIILDGIDALNASKENENDPDEAATLLRVVRKLLTSPVNVTIKFFISSRFQVDDKSFIQSSLQLSLSEGNVQADIRTFVDEEVEDRIWAAGRTDDRDFPGNQRQANFRGSGHISIVPNCLVTPKFLQVRFLWAKLQLQVLCEDFNSDTMLREALSRLPPSLHEIYRQCLRA</sequence>
<gene>
    <name evidence="3" type="ORF">G7Y89_g10821</name>
</gene>
<keyword evidence="1" id="KW-0677">Repeat</keyword>
<evidence type="ECO:0000256" key="1">
    <source>
        <dbReference type="ARBA" id="ARBA00022737"/>
    </source>
</evidence>
<dbReference type="InterPro" id="IPR056884">
    <property type="entry name" value="NPHP3-like_N"/>
</dbReference>
<name>A0A8H4RC07_9HELO</name>
<protein>
    <recommendedName>
        <fullName evidence="2">Nephrocystin 3-like N-terminal domain-containing protein</fullName>
    </recommendedName>
</protein>
<dbReference type="Pfam" id="PF24883">
    <property type="entry name" value="NPHP3_N"/>
    <property type="match status" value="1"/>
</dbReference>
<feature type="domain" description="Nephrocystin 3-like N-terminal" evidence="2">
    <location>
        <begin position="209"/>
        <end position="349"/>
    </location>
</feature>
<dbReference type="Gene3D" id="3.40.50.300">
    <property type="entry name" value="P-loop containing nucleotide triphosphate hydrolases"/>
    <property type="match status" value="1"/>
</dbReference>
<dbReference type="AlphaFoldDB" id="A0A8H4RC07"/>